<dbReference type="EMBL" id="CP035037">
    <property type="protein sequence ID" value="QAB18705.1"/>
    <property type="molecule type" value="Genomic_DNA"/>
</dbReference>
<evidence type="ECO:0000256" key="1">
    <source>
        <dbReference type="SAM" id="MobiDB-lite"/>
    </source>
</evidence>
<feature type="region of interest" description="Disordered" evidence="1">
    <location>
        <begin position="331"/>
        <end position="356"/>
    </location>
</feature>
<keyword evidence="4" id="KW-1185">Reference proteome</keyword>
<proteinExistence type="predicted"/>
<dbReference type="SUPFAM" id="SSF52980">
    <property type="entry name" value="Restriction endonuclease-like"/>
    <property type="match status" value="1"/>
</dbReference>
<reference evidence="3 4" key="1">
    <citation type="submission" date="2019-01" db="EMBL/GenBank/DDBJ databases">
        <title>Leucobacter muris sp. nov. isolated from the nose of a laboratory mouse.</title>
        <authorList>
            <person name="Benga L."/>
            <person name="Sproeer C."/>
            <person name="Schumann P."/>
            <person name="Verbarg S."/>
            <person name="Bunk B."/>
            <person name="Engelhardt E."/>
            <person name="Benten P.M."/>
            <person name="Sager M."/>
        </authorList>
    </citation>
    <scope>NUCLEOTIDE SEQUENCE [LARGE SCALE GENOMIC DNA]</scope>
    <source>
        <strain evidence="3 4">DSM 101948</strain>
    </source>
</reference>
<feature type="domain" description="YqaJ viral recombinase" evidence="2">
    <location>
        <begin position="31"/>
        <end position="168"/>
    </location>
</feature>
<evidence type="ECO:0000313" key="4">
    <source>
        <dbReference type="Proteomes" id="UP000285768"/>
    </source>
</evidence>
<feature type="compositionally biased region" description="Basic residues" evidence="1">
    <location>
        <begin position="331"/>
        <end position="340"/>
    </location>
</feature>
<organism evidence="3 4">
    <name type="scientific">Leucobacter muris</name>
    <dbReference type="NCBI Taxonomy" id="1935379"/>
    <lineage>
        <taxon>Bacteria</taxon>
        <taxon>Bacillati</taxon>
        <taxon>Actinomycetota</taxon>
        <taxon>Actinomycetes</taxon>
        <taxon>Micrococcales</taxon>
        <taxon>Microbacteriaceae</taxon>
        <taxon>Leucobacter</taxon>
    </lineage>
</organism>
<dbReference type="Pfam" id="PF09588">
    <property type="entry name" value="YqaJ"/>
    <property type="match status" value="1"/>
</dbReference>
<dbReference type="Gene3D" id="3.90.320.10">
    <property type="match status" value="1"/>
</dbReference>
<evidence type="ECO:0000313" key="3">
    <source>
        <dbReference type="EMBL" id="QAB18705.1"/>
    </source>
</evidence>
<protein>
    <recommendedName>
        <fullName evidence="2">YqaJ viral recombinase domain-containing protein</fullName>
    </recommendedName>
</protein>
<dbReference type="InterPro" id="IPR019080">
    <property type="entry name" value="YqaJ_viral_recombinase"/>
</dbReference>
<sequence>MSLAFTDLDPVPVLLDLEPRAGASDQDREAWLAERRQGITATEVRDLYLRKIGRSSYTSQQDLIDRKLGRVDEVADLSHVPVIGWGKEREPVIAARLAGEGFAPESRVFHHPANSRYLASPDGLSVTFDDELHVSEIKTAGYDLPPGSERFDAKGYLFQVQWVMFVIGAARCRFVVEERLENPDGSFFAGPEHRYWIDRDDVLIAELVKLADEFLAELDRQREEGGPVIDEEVDTHALNYLRAINEEKAWTALKKESYAAVIARGISQESPLARVTITPGTPDEEFDDEVVDLEAAEAAHPKEAQQLARAKARVTKLQAAFDELANQHTKTVRAVKKGKPARATITPGKQTKEQKV</sequence>
<dbReference type="InterPro" id="IPR011604">
    <property type="entry name" value="PDDEXK-like_dom_sf"/>
</dbReference>
<gene>
    <name evidence="3" type="ORF">Leucomu_13005</name>
</gene>
<name>A0ABX5QIE2_9MICO</name>
<dbReference type="InterPro" id="IPR011335">
    <property type="entry name" value="Restrct_endonuc-II-like"/>
</dbReference>
<evidence type="ECO:0000259" key="2">
    <source>
        <dbReference type="Pfam" id="PF09588"/>
    </source>
</evidence>
<accession>A0ABX5QIE2</accession>
<dbReference type="RefSeq" id="WP_128387479.1">
    <property type="nucleotide sequence ID" value="NZ_CP035037.1"/>
</dbReference>
<dbReference type="Proteomes" id="UP000285768">
    <property type="component" value="Chromosome"/>
</dbReference>